<feature type="transmembrane region" description="Helical" evidence="1">
    <location>
        <begin position="152"/>
        <end position="173"/>
    </location>
</feature>
<dbReference type="EMBL" id="SJPN01000002">
    <property type="protein sequence ID" value="TWU06320.1"/>
    <property type="molecule type" value="Genomic_DNA"/>
</dbReference>
<dbReference type="InterPro" id="IPR050491">
    <property type="entry name" value="AmpC-like"/>
</dbReference>
<dbReference type="RefSeq" id="WP_146519416.1">
    <property type="nucleotide sequence ID" value="NZ_CP151726.1"/>
</dbReference>
<evidence type="ECO:0000259" key="2">
    <source>
        <dbReference type="Pfam" id="PF00144"/>
    </source>
</evidence>
<keyword evidence="3" id="KW-0378">Hydrolase</keyword>
<keyword evidence="1" id="KW-0812">Transmembrane</keyword>
<evidence type="ECO:0000256" key="1">
    <source>
        <dbReference type="SAM" id="Phobius"/>
    </source>
</evidence>
<dbReference type="GO" id="GO:0004180">
    <property type="term" value="F:carboxypeptidase activity"/>
    <property type="evidence" value="ECO:0007669"/>
    <property type="project" value="UniProtKB-KW"/>
</dbReference>
<keyword evidence="3" id="KW-0121">Carboxypeptidase</keyword>
<proteinExistence type="predicted"/>
<keyword evidence="3" id="KW-0645">Protease</keyword>
<sequence length="697" mass="77461">MSLDKYQQAWKAEASQVQAVFDVDVVSQQVQQTHDAFRSMIFWRDVREVGTSLVMIPLWFVMGIGMSLSWTWYLTVPALLWIAVFMLVDRRRHPQRPSGPGEPLLFYVKESLTQVEHQIWLLRNVFWWYLLPPSISIMAFFADVAWQSSSGWWNFGLVIGFGGLFLFLLYGWIYRINQRAVREQLEPRRTDLLRLIAYLEDEDSTEDAAEMMDVVSALSGTDGNAGLSPNWNSWAENWNRIIPSWREVNIIIVPTLAGAYLGYRYPLDDMGPVFFQSVVAAVIPFEIAFFGLWYLSHRRHKDKPLSGKSNQSPNAAAIFTIIMILVISTLVVAAVVAFVRNTHSRRGAGLDDISSFVDDDIEHTDDWLQRMTDSFYPSLSAVVVRDGEMVYQGAFGFADIESQRPATSETQYNVASVTKVFTASLAVMLQERGIVDLDMPAVNYLPEHVQLSTTPELGATITLRQLASHTSGLPRGVPGQVQSVEGRYELEPQRLYNLLPNVKLSSRPGVSTEYSNLGFGLLAHVLESAAKKPLDQMLQEMLCIPLRLEDTAIEGNAKLTPATHYARKHRGGGVETHSLKERLAGSGGLVTTTGDLAKFLMAQMKPGVLSEESLEQLHTETRLGNGSPSGTALGWTVRSIDGLGRILEKNGGRSNCSAWIGFSPEHGVGVAVITNCGGPSVDPIGRKLLERSIPLSP</sequence>
<reference evidence="3 4" key="1">
    <citation type="submission" date="2019-02" db="EMBL/GenBank/DDBJ databases">
        <title>Deep-cultivation of Planctomycetes and their phenomic and genomic characterization uncovers novel biology.</title>
        <authorList>
            <person name="Wiegand S."/>
            <person name="Jogler M."/>
            <person name="Boedeker C."/>
            <person name="Pinto D."/>
            <person name="Vollmers J."/>
            <person name="Rivas-Marin E."/>
            <person name="Kohn T."/>
            <person name="Peeters S.H."/>
            <person name="Heuer A."/>
            <person name="Rast P."/>
            <person name="Oberbeckmann S."/>
            <person name="Bunk B."/>
            <person name="Jeske O."/>
            <person name="Meyerdierks A."/>
            <person name="Storesund J.E."/>
            <person name="Kallscheuer N."/>
            <person name="Luecker S."/>
            <person name="Lage O.M."/>
            <person name="Pohl T."/>
            <person name="Merkel B.J."/>
            <person name="Hornburger P."/>
            <person name="Mueller R.-W."/>
            <person name="Bruemmer F."/>
            <person name="Labrenz M."/>
            <person name="Spormann A.M."/>
            <person name="Op Den Camp H."/>
            <person name="Overmann J."/>
            <person name="Amann R."/>
            <person name="Jetten M.S.M."/>
            <person name="Mascher T."/>
            <person name="Medema M.H."/>
            <person name="Devos D.P."/>
            <person name="Kaster A.-K."/>
            <person name="Ovreas L."/>
            <person name="Rohde M."/>
            <person name="Galperin M.Y."/>
            <person name="Jogler C."/>
        </authorList>
    </citation>
    <scope>NUCLEOTIDE SEQUENCE [LARGE SCALE GENOMIC DNA]</scope>
    <source>
        <strain evidence="3 4">Pla52n</strain>
    </source>
</reference>
<dbReference type="EC" id="3.4.-.-" evidence="3"/>
<dbReference type="Gene3D" id="3.40.710.10">
    <property type="entry name" value="DD-peptidase/beta-lactamase superfamily"/>
    <property type="match status" value="1"/>
</dbReference>
<dbReference type="OrthoDB" id="9801061at2"/>
<feature type="transmembrane region" description="Helical" evidence="1">
    <location>
        <begin position="126"/>
        <end position="146"/>
    </location>
</feature>
<feature type="transmembrane region" description="Helical" evidence="1">
    <location>
        <begin position="316"/>
        <end position="339"/>
    </location>
</feature>
<dbReference type="PANTHER" id="PTHR46825:SF8">
    <property type="entry name" value="BETA-LACTAMASE-RELATED"/>
    <property type="match status" value="1"/>
</dbReference>
<evidence type="ECO:0000313" key="4">
    <source>
        <dbReference type="Proteomes" id="UP000320176"/>
    </source>
</evidence>
<dbReference type="PANTHER" id="PTHR46825">
    <property type="entry name" value="D-ALANYL-D-ALANINE-CARBOXYPEPTIDASE/ENDOPEPTIDASE AMPH"/>
    <property type="match status" value="1"/>
</dbReference>
<feature type="transmembrane region" description="Helical" evidence="1">
    <location>
        <begin position="248"/>
        <end position="267"/>
    </location>
</feature>
<keyword evidence="1" id="KW-1133">Transmembrane helix</keyword>
<protein>
    <submittedName>
        <fullName evidence="3">D-alanyl-D-alanine-carboxypeptidase/endopeptidase AmpH</fullName>
        <ecNumber evidence="3">3.4.-.-</ecNumber>
    </submittedName>
</protein>
<keyword evidence="1" id="KW-0472">Membrane</keyword>
<gene>
    <name evidence="3" type="primary">ampH_1</name>
    <name evidence="3" type="ORF">Pla52n_20410</name>
</gene>
<dbReference type="Proteomes" id="UP000320176">
    <property type="component" value="Unassembled WGS sequence"/>
</dbReference>
<feature type="transmembrane region" description="Helical" evidence="1">
    <location>
        <begin position="70"/>
        <end position="88"/>
    </location>
</feature>
<feature type="transmembrane region" description="Helical" evidence="1">
    <location>
        <begin position="273"/>
        <end position="295"/>
    </location>
</feature>
<dbReference type="InterPro" id="IPR012338">
    <property type="entry name" value="Beta-lactam/transpept-like"/>
</dbReference>
<keyword evidence="4" id="KW-1185">Reference proteome</keyword>
<evidence type="ECO:0000313" key="3">
    <source>
        <dbReference type="EMBL" id="TWU06320.1"/>
    </source>
</evidence>
<comment type="caution">
    <text evidence="3">The sequence shown here is derived from an EMBL/GenBank/DDBJ whole genome shotgun (WGS) entry which is preliminary data.</text>
</comment>
<feature type="domain" description="Beta-lactamase-related" evidence="2">
    <location>
        <begin position="371"/>
        <end position="685"/>
    </location>
</feature>
<name>A0A5C6B351_9BACT</name>
<organism evidence="3 4">
    <name type="scientific">Stieleria varia</name>
    <dbReference type="NCBI Taxonomy" id="2528005"/>
    <lineage>
        <taxon>Bacteria</taxon>
        <taxon>Pseudomonadati</taxon>
        <taxon>Planctomycetota</taxon>
        <taxon>Planctomycetia</taxon>
        <taxon>Pirellulales</taxon>
        <taxon>Pirellulaceae</taxon>
        <taxon>Stieleria</taxon>
    </lineage>
</organism>
<dbReference type="AlphaFoldDB" id="A0A5C6B351"/>
<feature type="transmembrane region" description="Helical" evidence="1">
    <location>
        <begin position="46"/>
        <end position="64"/>
    </location>
</feature>
<accession>A0A5C6B351</accession>
<dbReference type="SUPFAM" id="SSF56601">
    <property type="entry name" value="beta-lactamase/transpeptidase-like"/>
    <property type="match status" value="1"/>
</dbReference>
<dbReference type="Pfam" id="PF00144">
    <property type="entry name" value="Beta-lactamase"/>
    <property type="match status" value="1"/>
</dbReference>
<dbReference type="InterPro" id="IPR001466">
    <property type="entry name" value="Beta-lactam-related"/>
</dbReference>